<accession>A0A2P2P395</accession>
<evidence type="ECO:0000313" key="2">
    <source>
        <dbReference type="EMBL" id="MBX49197.1"/>
    </source>
</evidence>
<reference evidence="2" key="1">
    <citation type="submission" date="2018-02" db="EMBL/GenBank/DDBJ databases">
        <title>Rhizophora mucronata_Transcriptome.</title>
        <authorList>
            <person name="Meera S.P."/>
            <person name="Sreeshan A."/>
            <person name="Augustine A."/>
        </authorList>
    </citation>
    <scope>NUCLEOTIDE SEQUENCE</scope>
    <source>
        <tissue evidence="2">Leaf</tissue>
    </source>
</reference>
<proteinExistence type="predicted"/>
<feature type="transmembrane region" description="Helical" evidence="1">
    <location>
        <begin position="6"/>
        <end position="26"/>
    </location>
</feature>
<keyword evidence="1" id="KW-0472">Membrane</keyword>
<dbReference type="AlphaFoldDB" id="A0A2P2P395"/>
<sequence>MVKVPIGVNTSGFLPFSKLMVFIFVFL</sequence>
<organism evidence="2">
    <name type="scientific">Rhizophora mucronata</name>
    <name type="common">Asiatic mangrove</name>
    <dbReference type="NCBI Taxonomy" id="61149"/>
    <lineage>
        <taxon>Eukaryota</taxon>
        <taxon>Viridiplantae</taxon>
        <taxon>Streptophyta</taxon>
        <taxon>Embryophyta</taxon>
        <taxon>Tracheophyta</taxon>
        <taxon>Spermatophyta</taxon>
        <taxon>Magnoliopsida</taxon>
        <taxon>eudicotyledons</taxon>
        <taxon>Gunneridae</taxon>
        <taxon>Pentapetalae</taxon>
        <taxon>rosids</taxon>
        <taxon>fabids</taxon>
        <taxon>Malpighiales</taxon>
        <taxon>Rhizophoraceae</taxon>
        <taxon>Rhizophora</taxon>
    </lineage>
</organism>
<protein>
    <submittedName>
        <fullName evidence="2">Uncharacterized protein</fullName>
    </submittedName>
</protein>
<keyword evidence="1" id="KW-1133">Transmembrane helix</keyword>
<dbReference type="EMBL" id="GGEC01068713">
    <property type="protein sequence ID" value="MBX49197.1"/>
    <property type="molecule type" value="Transcribed_RNA"/>
</dbReference>
<evidence type="ECO:0000256" key="1">
    <source>
        <dbReference type="SAM" id="Phobius"/>
    </source>
</evidence>
<name>A0A2P2P395_RHIMU</name>
<keyword evidence="1" id="KW-0812">Transmembrane</keyword>